<dbReference type="PANTHER" id="PTHR23048">
    <property type="entry name" value="MYOSIN LIGHT CHAIN 1, 3"/>
    <property type="match status" value="1"/>
</dbReference>
<gene>
    <name evidence="4" type="ORF">PRK78_006516</name>
</gene>
<reference evidence="4" key="1">
    <citation type="submission" date="2023-03" db="EMBL/GenBank/DDBJ databases">
        <title>Emydomyces testavorans Genome Sequence.</title>
        <authorList>
            <person name="Hoyer L."/>
        </authorList>
    </citation>
    <scope>NUCLEOTIDE SEQUENCE</scope>
    <source>
        <strain evidence="4">16-2883</strain>
    </source>
</reference>
<protein>
    <recommendedName>
        <fullName evidence="1">Calmodulin</fullName>
    </recommendedName>
</protein>
<dbReference type="InterPro" id="IPR050230">
    <property type="entry name" value="CALM/Myosin/TropC-like"/>
</dbReference>
<sequence length="206" mass="22747">MPQPKRTRLSRLAKENDITAEQETEIKEAFHLFAATEVSDDNEEYASEKEGVIKTQDVRRALAALGLPPASQSELSSILSAVDPSRTGYVCYEPFLSVCALKLHSRTEDAISEEVEHAYQLFTRGTDGPILLSHLRRVARDLKEDVSEELLRDMIREANGGEGLHAGVNIEQFRDVMRRAVGVGSSKAMAFGDGGEMTFTKYGSVI</sequence>
<dbReference type="SUPFAM" id="SSF47473">
    <property type="entry name" value="EF-hand"/>
    <property type="match status" value="1"/>
</dbReference>
<dbReference type="EMBL" id="CP120630">
    <property type="protein sequence ID" value="WEW61027.1"/>
    <property type="molecule type" value="Genomic_DNA"/>
</dbReference>
<dbReference type="AlphaFoldDB" id="A0AAF0DNM3"/>
<dbReference type="InterPro" id="IPR011992">
    <property type="entry name" value="EF-hand-dom_pair"/>
</dbReference>
<evidence type="ECO:0000256" key="2">
    <source>
        <dbReference type="ARBA" id="ARBA00022737"/>
    </source>
</evidence>
<dbReference type="PANTHER" id="PTHR23048:SF59">
    <property type="entry name" value="EF-HAND SUPERFAMILY PROTEIN"/>
    <property type="match status" value="1"/>
</dbReference>
<evidence type="ECO:0000256" key="3">
    <source>
        <dbReference type="ARBA" id="ARBA00022837"/>
    </source>
</evidence>
<name>A0AAF0DNM3_9EURO</name>
<dbReference type="Proteomes" id="UP001219355">
    <property type="component" value="Chromosome 4"/>
</dbReference>
<dbReference type="Gene3D" id="1.10.238.10">
    <property type="entry name" value="EF-hand"/>
    <property type="match status" value="2"/>
</dbReference>
<dbReference type="FunFam" id="1.10.238.10:FF:000178">
    <property type="entry name" value="Calmodulin-2 A"/>
    <property type="match status" value="1"/>
</dbReference>
<proteinExistence type="predicted"/>
<organism evidence="4 5">
    <name type="scientific">Emydomyces testavorans</name>
    <dbReference type="NCBI Taxonomy" id="2070801"/>
    <lineage>
        <taxon>Eukaryota</taxon>
        <taxon>Fungi</taxon>
        <taxon>Dikarya</taxon>
        <taxon>Ascomycota</taxon>
        <taxon>Pezizomycotina</taxon>
        <taxon>Eurotiomycetes</taxon>
        <taxon>Eurotiomycetidae</taxon>
        <taxon>Onygenales</taxon>
        <taxon>Nannizziopsiaceae</taxon>
        <taxon>Emydomyces</taxon>
    </lineage>
</organism>
<accession>A0AAF0DNM3</accession>
<evidence type="ECO:0000256" key="1">
    <source>
        <dbReference type="ARBA" id="ARBA00020786"/>
    </source>
</evidence>
<keyword evidence="2" id="KW-0677">Repeat</keyword>
<evidence type="ECO:0000313" key="5">
    <source>
        <dbReference type="Proteomes" id="UP001219355"/>
    </source>
</evidence>
<keyword evidence="5" id="KW-1185">Reference proteome</keyword>
<evidence type="ECO:0000313" key="4">
    <source>
        <dbReference type="EMBL" id="WEW61027.1"/>
    </source>
</evidence>
<dbReference type="GO" id="GO:0016460">
    <property type="term" value="C:myosin II complex"/>
    <property type="evidence" value="ECO:0007669"/>
    <property type="project" value="TreeGrafter"/>
</dbReference>
<keyword evidence="3" id="KW-0106">Calcium</keyword>